<dbReference type="Gene3D" id="3.90.550.10">
    <property type="entry name" value="Spore Coat Polysaccharide Biosynthesis Protein SpsA, Chain A"/>
    <property type="match status" value="1"/>
</dbReference>
<name>A0A3B0VMJ6_9ZZZZ</name>
<dbReference type="GO" id="GO:0008690">
    <property type="term" value="F:3-deoxy-manno-octulosonate cytidylyltransferase activity"/>
    <property type="evidence" value="ECO:0007669"/>
    <property type="project" value="UniProtKB-EC"/>
</dbReference>
<dbReference type="NCBIfam" id="TIGR00466">
    <property type="entry name" value="kdsB"/>
    <property type="match status" value="1"/>
</dbReference>
<dbReference type="GO" id="GO:0005829">
    <property type="term" value="C:cytosol"/>
    <property type="evidence" value="ECO:0007669"/>
    <property type="project" value="TreeGrafter"/>
</dbReference>
<dbReference type="GO" id="GO:0016020">
    <property type="term" value="C:membrane"/>
    <property type="evidence" value="ECO:0007669"/>
    <property type="project" value="UniProtKB-SubCell"/>
</dbReference>
<protein>
    <submittedName>
        <fullName evidence="4">3-deoxy-manno-octulosonate cytidylyltransferase</fullName>
        <ecNumber evidence="4">2.7.7.38</ecNumber>
    </submittedName>
</protein>
<accession>A0A3B0VMJ6</accession>
<dbReference type="SUPFAM" id="SSF53448">
    <property type="entry name" value="Nucleotide-diphospho-sugar transferases"/>
    <property type="match status" value="1"/>
</dbReference>
<dbReference type="EMBL" id="UOFA01000089">
    <property type="protein sequence ID" value="VAW44171.1"/>
    <property type="molecule type" value="Genomic_DNA"/>
</dbReference>
<comment type="subcellular location">
    <subcellularLocation>
        <location evidence="1">Membrane</location>
    </subcellularLocation>
</comment>
<proteinExistence type="inferred from homology"/>
<evidence type="ECO:0000256" key="2">
    <source>
        <dbReference type="ARBA" id="ARBA00022679"/>
    </source>
</evidence>
<dbReference type="FunFam" id="3.90.550.10:FF:000011">
    <property type="entry name" value="3-deoxy-manno-octulosonate cytidylyltransferase"/>
    <property type="match status" value="1"/>
</dbReference>
<gene>
    <name evidence="4" type="ORF">MNBD_GAMMA02-1606</name>
</gene>
<sequence length="264" mass="29149">MNDATSHTVGDTLADFKFVVCIPARYASSRLPGKPLIELKGKALILWAIEAANQLGAEQVVVATDDSRIKKLVEANGHQVVMTDADHQSGTDRIAECASIMGWNEQTWVLNYQGDEPNIPLANVQQVIDLVKKHPEASIGTLYQSIDNLTDLFNPNLVKLVTDDQQRALYFSRAPIPWAQKEFRAPKSMPSDIVYKHHVGLYMYKVDFLKRFAAAPVAVLEQTESLEQLRALAMGDSIVAAPAVAPMPHGIDTAADIERFENLN</sequence>
<evidence type="ECO:0000256" key="1">
    <source>
        <dbReference type="ARBA" id="ARBA00004370"/>
    </source>
</evidence>
<evidence type="ECO:0000313" key="4">
    <source>
        <dbReference type="EMBL" id="VAW44171.1"/>
    </source>
</evidence>
<reference evidence="4" key="1">
    <citation type="submission" date="2018-06" db="EMBL/GenBank/DDBJ databases">
        <authorList>
            <person name="Zhirakovskaya E."/>
        </authorList>
    </citation>
    <scope>NUCLEOTIDE SEQUENCE</scope>
</reference>
<dbReference type="Pfam" id="PF02348">
    <property type="entry name" value="CTP_transf_3"/>
    <property type="match status" value="1"/>
</dbReference>
<organism evidence="4">
    <name type="scientific">hydrothermal vent metagenome</name>
    <dbReference type="NCBI Taxonomy" id="652676"/>
    <lineage>
        <taxon>unclassified sequences</taxon>
        <taxon>metagenomes</taxon>
        <taxon>ecological metagenomes</taxon>
    </lineage>
</organism>
<dbReference type="CDD" id="cd02517">
    <property type="entry name" value="CMP-KDO-Synthetase"/>
    <property type="match status" value="1"/>
</dbReference>
<dbReference type="PANTHER" id="PTHR42866">
    <property type="entry name" value="3-DEOXY-MANNO-OCTULOSONATE CYTIDYLYLTRANSFERASE"/>
    <property type="match status" value="1"/>
</dbReference>
<dbReference type="InterPro" id="IPR003329">
    <property type="entry name" value="Cytidylyl_trans"/>
</dbReference>
<dbReference type="GO" id="GO:1901137">
    <property type="term" value="P:carbohydrate derivative biosynthetic process"/>
    <property type="evidence" value="ECO:0007669"/>
    <property type="project" value="UniProtKB-ARBA"/>
</dbReference>
<dbReference type="AlphaFoldDB" id="A0A3B0VMJ6"/>
<dbReference type="EC" id="2.7.7.38" evidence="4"/>
<dbReference type="InterPro" id="IPR004528">
    <property type="entry name" value="KdsB"/>
</dbReference>
<dbReference type="HAMAP" id="MF_00057">
    <property type="entry name" value="KdsB"/>
    <property type="match status" value="1"/>
</dbReference>
<dbReference type="GO" id="GO:0044281">
    <property type="term" value="P:small molecule metabolic process"/>
    <property type="evidence" value="ECO:0007669"/>
    <property type="project" value="UniProtKB-ARBA"/>
</dbReference>
<dbReference type="NCBIfam" id="NF003952">
    <property type="entry name" value="PRK05450.1-5"/>
    <property type="match status" value="1"/>
</dbReference>
<keyword evidence="3 4" id="KW-0548">Nucleotidyltransferase</keyword>
<dbReference type="InterPro" id="IPR029044">
    <property type="entry name" value="Nucleotide-diphossugar_trans"/>
</dbReference>
<keyword evidence="2 4" id="KW-0808">Transferase</keyword>
<dbReference type="PANTHER" id="PTHR42866:SF2">
    <property type="entry name" value="3-DEOXY-MANNO-OCTULOSONATE CYTIDYLYLTRANSFERASE, MITOCHONDRIAL"/>
    <property type="match status" value="1"/>
</dbReference>
<evidence type="ECO:0000256" key="3">
    <source>
        <dbReference type="ARBA" id="ARBA00022695"/>
    </source>
</evidence>